<dbReference type="Pfam" id="PF04977">
    <property type="entry name" value="DivIC"/>
    <property type="match status" value="1"/>
</dbReference>
<name>A0A1I4QYI0_9HYPH</name>
<comment type="caution">
    <text evidence="3">The sequence shown here is derived from an EMBL/GenBank/DDBJ whole genome shotgun (WGS) entry which is preliminary data.</text>
</comment>
<keyword evidence="1" id="KW-0175">Coiled coil</keyword>
<accession>A0A1I4QYI0</accession>
<dbReference type="RefSeq" id="WP_101287425.1">
    <property type="nucleotide sequence ID" value="NZ_FOUQ01000001.1"/>
</dbReference>
<keyword evidence="4" id="KW-1185">Reference proteome</keyword>
<evidence type="ECO:0000313" key="3">
    <source>
        <dbReference type="EMBL" id="PKR90331.1"/>
    </source>
</evidence>
<feature type="transmembrane region" description="Helical" evidence="2">
    <location>
        <begin position="14"/>
        <end position="32"/>
    </location>
</feature>
<proteinExistence type="predicted"/>
<gene>
    <name evidence="3" type="ORF">CXZ10_02825</name>
</gene>
<reference evidence="3 4" key="1">
    <citation type="submission" date="2017-12" db="EMBL/GenBank/DDBJ databases">
        <title>Anaerobic carbon monoxide metabolism by Pleomorphomonas carboxyditropha sp. nov., a new mesophilic hydrogenogenic carboxidotroph.</title>
        <authorList>
            <person name="Esquivel-Elizondo S."/>
            <person name="Krajmalnik-Brown R."/>
        </authorList>
    </citation>
    <scope>NUCLEOTIDE SEQUENCE [LARGE SCALE GENOMIC DNA]</scope>
    <source>
        <strain evidence="3 4">R5-392</strain>
    </source>
</reference>
<dbReference type="AlphaFoldDB" id="A0A1I4QYI0"/>
<keyword evidence="2" id="KW-0812">Transmembrane</keyword>
<keyword evidence="2" id="KW-1133">Transmembrane helix</keyword>
<evidence type="ECO:0000256" key="1">
    <source>
        <dbReference type="SAM" id="Coils"/>
    </source>
</evidence>
<dbReference type="OrthoDB" id="9815600at2"/>
<keyword evidence="2" id="KW-0472">Membrane</keyword>
<evidence type="ECO:0000256" key="2">
    <source>
        <dbReference type="SAM" id="Phobius"/>
    </source>
</evidence>
<organism evidence="3 4">
    <name type="scientific">Pleomorphomonas diazotrophica</name>
    <dbReference type="NCBI Taxonomy" id="1166257"/>
    <lineage>
        <taxon>Bacteria</taxon>
        <taxon>Pseudomonadati</taxon>
        <taxon>Pseudomonadota</taxon>
        <taxon>Alphaproteobacteria</taxon>
        <taxon>Hyphomicrobiales</taxon>
        <taxon>Pleomorphomonadaceae</taxon>
        <taxon>Pleomorphomonas</taxon>
    </lineage>
</organism>
<dbReference type="EMBL" id="PJNW01000002">
    <property type="protein sequence ID" value="PKR90331.1"/>
    <property type="molecule type" value="Genomic_DNA"/>
</dbReference>
<protein>
    <submittedName>
        <fullName evidence="3">Septum formation inhibitor</fullName>
    </submittedName>
</protein>
<feature type="coiled-coil region" evidence="1">
    <location>
        <begin position="41"/>
        <end position="68"/>
    </location>
</feature>
<dbReference type="Proteomes" id="UP000233491">
    <property type="component" value="Unassembled WGS sequence"/>
</dbReference>
<sequence length="112" mass="12803">MITRQYRPSWLRRLILPAVTAVFLGYFGYHAVNGEYGMVGRARFENRTQELNAELARLNAEKAALEAHVRLLRPSSLDQDMVDERARIQLSVVNPNEVVIMDFDKLAQAKSN</sequence>
<evidence type="ECO:0000313" key="4">
    <source>
        <dbReference type="Proteomes" id="UP000233491"/>
    </source>
</evidence>
<dbReference type="InterPro" id="IPR007060">
    <property type="entry name" value="FtsL/DivIC"/>
</dbReference>